<feature type="transmembrane region" description="Helical" evidence="1">
    <location>
        <begin position="217"/>
        <end position="238"/>
    </location>
</feature>
<sequence>MVIQFSFTLLGLISLLFSRVERRIWGSMRTPFAFIAYPLLAVLFLVVFITPGMGFLPLHFETLLVLAFFLVLAAAASVVMSYFVGEGASRPSRMEEAPGGNPWHKGADRSVGTLEYLVVAGILLAVFASSLIHYTPGEVSKGELSIGGISGHIMNLGVAYLIIAMSQKKGAMLVRGGLICFVLLILLANQVKYIIMLPLACVVLYKWASRQWTIWKILVIVLVVPMGIVSSVMFMSVASNPKGTQISIFFFQEMATRMIGYLASGTLGLDRLLLRGHLSLINTEGIEYIFAPFINTLKFAFGDHQFYDVINRLYLPIHSSDIFLTSNVFTLFGSLLFRGGWLGAIPITFGYIGFSYGVWFWWHAQKGALACAAGAFWVVPLLFSWHDPFFIHLSSIEIFSFLWIRGRMRGLDR</sequence>
<reference evidence="2" key="1">
    <citation type="submission" date="2016-10" db="EMBL/GenBank/DDBJ databases">
        <title>Sequence of Gallionella enrichment culture.</title>
        <authorList>
            <person name="Poehlein A."/>
            <person name="Muehling M."/>
            <person name="Daniel R."/>
        </authorList>
    </citation>
    <scope>NUCLEOTIDE SEQUENCE</scope>
</reference>
<feature type="transmembrane region" description="Helical" evidence="1">
    <location>
        <begin position="63"/>
        <end position="84"/>
    </location>
</feature>
<keyword evidence="1" id="KW-1133">Transmembrane helix</keyword>
<gene>
    <name evidence="2" type="ORF">GALL_468410</name>
</gene>
<dbReference type="AlphaFoldDB" id="A0A1J5PJ51"/>
<evidence type="ECO:0000313" key="2">
    <source>
        <dbReference type="EMBL" id="OIQ71542.1"/>
    </source>
</evidence>
<feature type="transmembrane region" description="Helical" evidence="1">
    <location>
        <begin position="341"/>
        <end position="362"/>
    </location>
</feature>
<dbReference type="EMBL" id="MLJW01003682">
    <property type="protein sequence ID" value="OIQ71542.1"/>
    <property type="molecule type" value="Genomic_DNA"/>
</dbReference>
<feature type="transmembrane region" description="Helical" evidence="1">
    <location>
        <begin position="32"/>
        <end position="56"/>
    </location>
</feature>
<feature type="transmembrane region" description="Helical" evidence="1">
    <location>
        <begin position="146"/>
        <end position="166"/>
    </location>
</feature>
<feature type="transmembrane region" description="Helical" evidence="1">
    <location>
        <begin position="389"/>
        <end position="406"/>
    </location>
</feature>
<feature type="transmembrane region" description="Helical" evidence="1">
    <location>
        <begin position="172"/>
        <end position="205"/>
    </location>
</feature>
<keyword evidence="1" id="KW-0472">Membrane</keyword>
<comment type="caution">
    <text evidence="2">The sequence shown here is derived from an EMBL/GenBank/DDBJ whole genome shotgun (WGS) entry which is preliminary data.</text>
</comment>
<organism evidence="2">
    <name type="scientific">mine drainage metagenome</name>
    <dbReference type="NCBI Taxonomy" id="410659"/>
    <lineage>
        <taxon>unclassified sequences</taxon>
        <taxon>metagenomes</taxon>
        <taxon>ecological metagenomes</taxon>
    </lineage>
</organism>
<proteinExistence type="predicted"/>
<feature type="transmembrane region" description="Helical" evidence="1">
    <location>
        <begin position="116"/>
        <end position="134"/>
    </location>
</feature>
<dbReference type="InterPro" id="IPR045918">
    <property type="entry name" value="DUF6337"/>
</dbReference>
<keyword evidence="1" id="KW-0812">Transmembrane</keyword>
<name>A0A1J5PJ51_9ZZZZ</name>
<protein>
    <recommendedName>
        <fullName evidence="3">Oligosaccharide repeat unit polymerase</fullName>
    </recommendedName>
</protein>
<evidence type="ECO:0000256" key="1">
    <source>
        <dbReference type="SAM" id="Phobius"/>
    </source>
</evidence>
<dbReference type="Pfam" id="PF19863">
    <property type="entry name" value="DUF6337"/>
    <property type="match status" value="1"/>
</dbReference>
<accession>A0A1J5PJ51</accession>
<evidence type="ECO:0008006" key="3">
    <source>
        <dbReference type="Google" id="ProtNLM"/>
    </source>
</evidence>